<dbReference type="Gene3D" id="2.40.420.20">
    <property type="match status" value="1"/>
</dbReference>
<evidence type="ECO:0000313" key="7">
    <source>
        <dbReference type="EMBL" id="MBB4658103.1"/>
    </source>
</evidence>
<feature type="domain" description="CusB-like beta-barrel" evidence="6">
    <location>
        <begin position="196"/>
        <end position="269"/>
    </location>
</feature>
<evidence type="ECO:0000259" key="6">
    <source>
        <dbReference type="Pfam" id="PF25954"/>
    </source>
</evidence>
<name>A0A840I1E6_9PROT</name>
<feature type="chain" id="PRO_5032290131" evidence="4">
    <location>
        <begin position="22"/>
        <end position="371"/>
    </location>
</feature>
<dbReference type="EMBL" id="JACHOB010000001">
    <property type="protein sequence ID" value="MBB4658103.1"/>
    <property type="molecule type" value="Genomic_DNA"/>
</dbReference>
<dbReference type="Pfam" id="PF25954">
    <property type="entry name" value="Beta-barrel_RND_2"/>
    <property type="match status" value="1"/>
</dbReference>
<evidence type="ECO:0000259" key="5">
    <source>
        <dbReference type="Pfam" id="PF25917"/>
    </source>
</evidence>
<dbReference type="NCBIfam" id="TIGR01730">
    <property type="entry name" value="RND_mfp"/>
    <property type="match status" value="1"/>
</dbReference>
<feature type="signal peptide" evidence="4">
    <location>
        <begin position="1"/>
        <end position="21"/>
    </location>
</feature>
<dbReference type="PANTHER" id="PTHR30469:SF11">
    <property type="entry name" value="BLL4320 PROTEIN"/>
    <property type="match status" value="1"/>
</dbReference>
<dbReference type="SUPFAM" id="SSF111369">
    <property type="entry name" value="HlyD-like secretion proteins"/>
    <property type="match status" value="1"/>
</dbReference>
<dbReference type="Gene3D" id="2.40.50.100">
    <property type="match status" value="1"/>
</dbReference>
<dbReference type="PROSITE" id="PS51257">
    <property type="entry name" value="PROKAR_LIPOPROTEIN"/>
    <property type="match status" value="1"/>
</dbReference>
<dbReference type="PANTHER" id="PTHR30469">
    <property type="entry name" value="MULTIDRUG RESISTANCE PROTEIN MDTA"/>
    <property type="match status" value="1"/>
</dbReference>
<keyword evidence="8" id="KW-1185">Reference proteome</keyword>
<evidence type="ECO:0000256" key="3">
    <source>
        <dbReference type="SAM" id="MobiDB-lite"/>
    </source>
</evidence>
<organism evidence="7 8">
    <name type="scientific">Parvularcula dongshanensis</name>
    <dbReference type="NCBI Taxonomy" id="1173995"/>
    <lineage>
        <taxon>Bacteria</taxon>
        <taxon>Pseudomonadati</taxon>
        <taxon>Pseudomonadota</taxon>
        <taxon>Alphaproteobacteria</taxon>
        <taxon>Parvularculales</taxon>
        <taxon>Parvularculaceae</taxon>
        <taxon>Parvularcula</taxon>
    </lineage>
</organism>
<dbReference type="InterPro" id="IPR058625">
    <property type="entry name" value="MdtA-like_BSH"/>
</dbReference>
<accession>A0A840I1E6</accession>
<keyword evidence="2" id="KW-0175">Coiled coil</keyword>
<evidence type="ECO:0000256" key="1">
    <source>
        <dbReference type="ARBA" id="ARBA00009477"/>
    </source>
</evidence>
<dbReference type="GO" id="GO:1990281">
    <property type="term" value="C:efflux pump complex"/>
    <property type="evidence" value="ECO:0007669"/>
    <property type="project" value="TreeGrafter"/>
</dbReference>
<dbReference type="Gene3D" id="2.40.30.170">
    <property type="match status" value="1"/>
</dbReference>
<proteinExistence type="inferred from homology"/>
<comment type="similarity">
    <text evidence="1">Belongs to the membrane fusion protein (MFP) (TC 8.A.1) family.</text>
</comment>
<dbReference type="GO" id="GO:0015562">
    <property type="term" value="F:efflux transmembrane transporter activity"/>
    <property type="evidence" value="ECO:0007669"/>
    <property type="project" value="TreeGrafter"/>
</dbReference>
<feature type="region of interest" description="Disordered" evidence="3">
    <location>
        <begin position="338"/>
        <end position="371"/>
    </location>
</feature>
<comment type="caution">
    <text evidence="7">The sequence shown here is derived from an EMBL/GenBank/DDBJ whole genome shotgun (WGS) entry which is preliminary data.</text>
</comment>
<sequence length="371" mass="39201">MPSRALPFVLLLLAACGGEQAAPPEGGPDAGRAEATVQVLAERVRHAEDERRVEAVGTARARATAMVRAEVGGEVDEVLFETGDEVKAKQPLLKLNDEEEVLEAKLARVANAEAKQLLERYRRIEGTGAVSGSSIDEAQTALEAAGLRLEQAELALYRRTVRAPFDGHVGLAEVDPGARITPETDIAQIDDRSTLYVDFPVPEEVFGRLEPGDTVEVRAFSEGGRAREASIVGIDSRIDSTTRSVTARAAIENEDDALRPGMSFAVSFKVPGRSYPSIPEAAIVWGGDGAYLWAVENGRAVRKPVAIVSRRAGSVLVDADLPEGSLIVAEGVQKVRQGSPVEASGAPWTETPPPDTIHQGTAGGASSAGSL</sequence>
<evidence type="ECO:0000256" key="2">
    <source>
        <dbReference type="SAM" id="Coils"/>
    </source>
</evidence>
<dbReference type="Pfam" id="PF25917">
    <property type="entry name" value="BSH_RND"/>
    <property type="match status" value="1"/>
</dbReference>
<dbReference type="FunFam" id="2.40.30.170:FF:000010">
    <property type="entry name" value="Efflux RND transporter periplasmic adaptor subunit"/>
    <property type="match status" value="1"/>
</dbReference>
<dbReference type="AlphaFoldDB" id="A0A840I1E6"/>
<dbReference type="RefSeq" id="WP_183815697.1">
    <property type="nucleotide sequence ID" value="NZ_JACHOB010000001.1"/>
</dbReference>
<dbReference type="Gene3D" id="1.10.287.470">
    <property type="entry name" value="Helix hairpin bin"/>
    <property type="match status" value="1"/>
</dbReference>
<feature type="domain" description="Multidrug resistance protein MdtA-like barrel-sandwich hybrid" evidence="5">
    <location>
        <begin position="64"/>
        <end position="182"/>
    </location>
</feature>
<dbReference type="InterPro" id="IPR058792">
    <property type="entry name" value="Beta-barrel_RND_2"/>
</dbReference>
<feature type="coiled-coil region" evidence="2">
    <location>
        <begin position="92"/>
        <end position="155"/>
    </location>
</feature>
<dbReference type="Proteomes" id="UP000563524">
    <property type="component" value="Unassembled WGS sequence"/>
</dbReference>
<evidence type="ECO:0000256" key="4">
    <source>
        <dbReference type="SAM" id="SignalP"/>
    </source>
</evidence>
<reference evidence="7 8" key="1">
    <citation type="submission" date="2020-08" db="EMBL/GenBank/DDBJ databases">
        <title>Genomic Encyclopedia of Type Strains, Phase IV (KMG-IV): sequencing the most valuable type-strain genomes for metagenomic binning, comparative biology and taxonomic classification.</title>
        <authorList>
            <person name="Goeker M."/>
        </authorList>
    </citation>
    <scope>NUCLEOTIDE SEQUENCE [LARGE SCALE GENOMIC DNA]</scope>
    <source>
        <strain evidence="7 8">DSM 102850</strain>
    </source>
</reference>
<keyword evidence="4" id="KW-0732">Signal</keyword>
<protein>
    <submittedName>
        <fullName evidence="7">RND family efflux transporter MFP subunit</fullName>
    </submittedName>
</protein>
<dbReference type="InterPro" id="IPR006143">
    <property type="entry name" value="RND_pump_MFP"/>
</dbReference>
<evidence type="ECO:0000313" key="8">
    <source>
        <dbReference type="Proteomes" id="UP000563524"/>
    </source>
</evidence>
<gene>
    <name evidence="7" type="ORF">GGQ59_000603</name>
</gene>